<reference evidence="2 3" key="1">
    <citation type="submission" date="2017-03" db="EMBL/GenBank/DDBJ databases">
        <title>Draft genome sequence of Streptomyces scabrisporus NF3, endophyte isolated from Amphipterygium adstringens.</title>
        <authorList>
            <person name="Vazquez M."/>
            <person name="Ceapa C.D."/>
            <person name="Rodriguez Luna D."/>
            <person name="Sanchez Esquivel S."/>
        </authorList>
    </citation>
    <scope>NUCLEOTIDE SEQUENCE [LARGE SCALE GENOMIC DNA]</scope>
    <source>
        <strain evidence="2 3">NF3</strain>
    </source>
</reference>
<accession>A0A1T3P3F4</accession>
<dbReference type="OrthoDB" id="3534000at2"/>
<gene>
    <name evidence="2" type="ORF">B4N89_23385</name>
</gene>
<proteinExistence type="predicted"/>
<evidence type="ECO:0000313" key="3">
    <source>
        <dbReference type="Proteomes" id="UP000190037"/>
    </source>
</evidence>
<dbReference type="RefSeq" id="WP_078977772.1">
    <property type="nucleotide sequence ID" value="NZ_MWQN01000001.1"/>
</dbReference>
<evidence type="ECO:0000313" key="2">
    <source>
        <dbReference type="EMBL" id="OPC83485.1"/>
    </source>
</evidence>
<evidence type="ECO:0000259" key="1">
    <source>
        <dbReference type="Pfam" id="PF14864"/>
    </source>
</evidence>
<dbReference type="InterPro" id="IPR036527">
    <property type="entry name" value="SCP2_sterol-bd_dom_sf"/>
</dbReference>
<dbReference type="Proteomes" id="UP000190037">
    <property type="component" value="Unassembled WGS sequence"/>
</dbReference>
<dbReference type="STRING" id="159449.B4N89_23385"/>
<sequence length="113" mass="12400">MATVEECRTALEELSAKMGRAEGDTRKAAQLDRSLSCHVTDLDVTFSGRLRDGALHDIDTEPRTEKAQIRLAMTGDDLVALVAGTLNFASAWAKGRVKLEASFRDLLVLRKLL</sequence>
<keyword evidence="3" id="KW-1185">Reference proteome</keyword>
<dbReference type="Pfam" id="PF14864">
    <property type="entry name" value="Alkyl_sulf_C"/>
    <property type="match status" value="1"/>
</dbReference>
<organism evidence="2 3">
    <name type="scientific">Embleya scabrispora</name>
    <dbReference type="NCBI Taxonomy" id="159449"/>
    <lineage>
        <taxon>Bacteria</taxon>
        <taxon>Bacillati</taxon>
        <taxon>Actinomycetota</taxon>
        <taxon>Actinomycetes</taxon>
        <taxon>Kitasatosporales</taxon>
        <taxon>Streptomycetaceae</taxon>
        <taxon>Embleya</taxon>
    </lineage>
</organism>
<dbReference type="SUPFAM" id="SSF55718">
    <property type="entry name" value="SCP-like"/>
    <property type="match status" value="1"/>
</dbReference>
<dbReference type="AlphaFoldDB" id="A0A1T3P3F4"/>
<name>A0A1T3P3F4_9ACTN</name>
<dbReference type="Gene3D" id="3.30.1050.10">
    <property type="entry name" value="SCP2 sterol-binding domain"/>
    <property type="match status" value="1"/>
</dbReference>
<dbReference type="eggNOG" id="COG3255">
    <property type="taxonomic scope" value="Bacteria"/>
</dbReference>
<dbReference type="EMBL" id="MWQN01000001">
    <property type="protein sequence ID" value="OPC83485.1"/>
    <property type="molecule type" value="Genomic_DNA"/>
</dbReference>
<feature type="domain" description="Alkyl sulfatase C-terminal" evidence="1">
    <location>
        <begin position="24"/>
        <end position="106"/>
    </location>
</feature>
<comment type="caution">
    <text evidence="2">The sequence shown here is derived from an EMBL/GenBank/DDBJ whole genome shotgun (WGS) entry which is preliminary data.</text>
</comment>
<protein>
    <submittedName>
        <fullName evidence="2">Sterol-binding protein</fullName>
    </submittedName>
</protein>
<dbReference type="InterPro" id="IPR029229">
    <property type="entry name" value="Alkyl_sulf_C"/>
</dbReference>